<protein>
    <submittedName>
        <fullName evidence="2">Uncharacterized protein</fullName>
    </submittedName>
</protein>
<gene>
    <name evidence="2" type="ORF">DSPE1174_LOCUS1336</name>
</gene>
<accession>A0A7S2F3B5</accession>
<keyword evidence="1" id="KW-0732">Signal</keyword>
<feature type="signal peptide" evidence="1">
    <location>
        <begin position="1"/>
        <end position="19"/>
    </location>
</feature>
<proteinExistence type="predicted"/>
<name>A0A7S2F3B5_9STRA</name>
<organism evidence="2">
    <name type="scientific">Octactis speculum</name>
    <dbReference type="NCBI Taxonomy" id="3111310"/>
    <lineage>
        <taxon>Eukaryota</taxon>
        <taxon>Sar</taxon>
        <taxon>Stramenopiles</taxon>
        <taxon>Ochrophyta</taxon>
        <taxon>Dictyochophyceae</taxon>
        <taxon>Dictyochales</taxon>
        <taxon>Dictyochaceae</taxon>
        <taxon>Octactis</taxon>
    </lineage>
</organism>
<dbReference type="EMBL" id="HBGS01002520">
    <property type="protein sequence ID" value="CAD9371747.1"/>
    <property type="molecule type" value="Transcribed_RNA"/>
</dbReference>
<evidence type="ECO:0000313" key="2">
    <source>
        <dbReference type="EMBL" id="CAD9371747.1"/>
    </source>
</evidence>
<dbReference type="AlphaFoldDB" id="A0A7S2F3B5"/>
<reference evidence="2" key="1">
    <citation type="submission" date="2021-01" db="EMBL/GenBank/DDBJ databases">
        <authorList>
            <person name="Corre E."/>
            <person name="Pelletier E."/>
            <person name="Niang G."/>
            <person name="Scheremetjew M."/>
            <person name="Finn R."/>
            <person name="Kale V."/>
            <person name="Holt S."/>
            <person name="Cochrane G."/>
            <person name="Meng A."/>
            <person name="Brown T."/>
            <person name="Cohen L."/>
        </authorList>
    </citation>
    <scope>NUCLEOTIDE SEQUENCE</scope>
    <source>
        <strain evidence="2">CCMP1381</strain>
    </source>
</reference>
<feature type="chain" id="PRO_5030621705" evidence="1">
    <location>
        <begin position="20"/>
        <end position="219"/>
    </location>
</feature>
<sequence>MWTFAHLLLLSCVLDACTSFQPAPSTLVRLGARFWPSQLPAGTAPTDSLSFLENGFLPSAEEAKDLMKCVDLESSGTTPPLGILIAGFQDDHLETVAMALDQAIATADFMPKYIPLVPLTPTDFGTRLCDFLTPEVLAARDSVIPRIHAWPRVPLFLLSGFSADQTSTTLQAISTLSLKGGSETVGPMFAAAVPSALDKPLLQLLNELEGEYRNINGED</sequence>
<evidence type="ECO:0000256" key="1">
    <source>
        <dbReference type="SAM" id="SignalP"/>
    </source>
</evidence>